<evidence type="ECO:0000313" key="2">
    <source>
        <dbReference type="EMBL" id="EXJ95347.1"/>
    </source>
</evidence>
<dbReference type="PANTHER" id="PTHR42090">
    <property type="match status" value="1"/>
</dbReference>
<dbReference type="AlphaFoldDB" id="W9YR64"/>
<dbReference type="eggNOG" id="ENOG502T15K">
    <property type="taxonomic scope" value="Eukaryota"/>
</dbReference>
<dbReference type="GeneID" id="19155375"/>
<dbReference type="OrthoDB" id="4220319at2759"/>
<keyword evidence="3" id="KW-1185">Reference proteome</keyword>
<evidence type="ECO:0000313" key="3">
    <source>
        <dbReference type="Proteomes" id="UP000019484"/>
    </source>
</evidence>
<organism evidence="2 3">
    <name type="scientific">Capronia coronata CBS 617.96</name>
    <dbReference type="NCBI Taxonomy" id="1182541"/>
    <lineage>
        <taxon>Eukaryota</taxon>
        <taxon>Fungi</taxon>
        <taxon>Dikarya</taxon>
        <taxon>Ascomycota</taxon>
        <taxon>Pezizomycotina</taxon>
        <taxon>Eurotiomycetes</taxon>
        <taxon>Chaetothyriomycetidae</taxon>
        <taxon>Chaetothyriales</taxon>
        <taxon>Herpotrichiellaceae</taxon>
        <taxon>Capronia</taxon>
    </lineage>
</organism>
<gene>
    <name evidence="2" type="ORF">A1O1_00467</name>
</gene>
<sequence length="137" mass="14800">MPPSTLLRISRSVFSLRTSFRPQSGLRPLSTTPYRFAADQDPDRNTHPQREAQVDRNKLDPEASEYSKSGSDDTAAANEDAAFDPNITDPEEAKQKAGEGNEVNPLEDSPANPEISQGTDEAKGGSKKKPSEDGGGR</sequence>
<protein>
    <submittedName>
        <fullName evidence="2">Uncharacterized protein</fullName>
    </submittedName>
</protein>
<dbReference type="HOGENOM" id="CLU_1855075_0_0_1"/>
<comment type="caution">
    <text evidence="2">The sequence shown here is derived from an EMBL/GenBank/DDBJ whole genome shotgun (WGS) entry which is preliminary data.</text>
</comment>
<reference evidence="2 3" key="1">
    <citation type="submission" date="2013-03" db="EMBL/GenBank/DDBJ databases">
        <title>The Genome Sequence of Capronia coronata CBS 617.96.</title>
        <authorList>
            <consortium name="The Broad Institute Genomics Platform"/>
            <person name="Cuomo C."/>
            <person name="de Hoog S."/>
            <person name="Gorbushina A."/>
            <person name="Walker B."/>
            <person name="Young S.K."/>
            <person name="Zeng Q."/>
            <person name="Gargeya S."/>
            <person name="Fitzgerald M."/>
            <person name="Haas B."/>
            <person name="Abouelleil A."/>
            <person name="Allen A.W."/>
            <person name="Alvarado L."/>
            <person name="Arachchi H.M."/>
            <person name="Berlin A.M."/>
            <person name="Chapman S.B."/>
            <person name="Gainer-Dewar J."/>
            <person name="Goldberg J."/>
            <person name="Griggs A."/>
            <person name="Gujja S."/>
            <person name="Hansen M."/>
            <person name="Howarth C."/>
            <person name="Imamovic A."/>
            <person name="Ireland A."/>
            <person name="Larimer J."/>
            <person name="McCowan C."/>
            <person name="Murphy C."/>
            <person name="Pearson M."/>
            <person name="Poon T.W."/>
            <person name="Priest M."/>
            <person name="Roberts A."/>
            <person name="Saif S."/>
            <person name="Shea T."/>
            <person name="Sisk P."/>
            <person name="Sykes S."/>
            <person name="Wortman J."/>
            <person name="Nusbaum C."/>
            <person name="Birren B."/>
        </authorList>
    </citation>
    <scope>NUCLEOTIDE SEQUENCE [LARGE SCALE GENOMIC DNA]</scope>
    <source>
        <strain evidence="2 3">CBS 617.96</strain>
    </source>
</reference>
<dbReference type="EMBL" id="AMWN01000001">
    <property type="protein sequence ID" value="EXJ95347.1"/>
    <property type="molecule type" value="Genomic_DNA"/>
</dbReference>
<dbReference type="RefSeq" id="XP_007719576.1">
    <property type="nucleotide sequence ID" value="XM_007721386.1"/>
</dbReference>
<dbReference type="Proteomes" id="UP000019484">
    <property type="component" value="Unassembled WGS sequence"/>
</dbReference>
<feature type="region of interest" description="Disordered" evidence="1">
    <location>
        <begin position="20"/>
        <end position="137"/>
    </location>
</feature>
<evidence type="ECO:0000256" key="1">
    <source>
        <dbReference type="SAM" id="MobiDB-lite"/>
    </source>
</evidence>
<feature type="compositionally biased region" description="Basic and acidic residues" evidence="1">
    <location>
        <begin position="120"/>
        <end position="137"/>
    </location>
</feature>
<dbReference type="STRING" id="1182541.W9YR64"/>
<proteinExistence type="predicted"/>
<accession>W9YR64</accession>
<feature type="compositionally biased region" description="Basic and acidic residues" evidence="1">
    <location>
        <begin position="41"/>
        <end position="61"/>
    </location>
</feature>
<name>W9YR64_9EURO</name>
<dbReference type="PANTHER" id="PTHR42090:SF1">
    <property type="match status" value="1"/>
</dbReference>